<dbReference type="Proteomes" id="UP000516105">
    <property type="component" value="Chromosome"/>
</dbReference>
<feature type="domain" description="DUF4214" evidence="1">
    <location>
        <begin position="20"/>
        <end position="67"/>
    </location>
</feature>
<gene>
    <name evidence="2" type="ORF">H9L14_04930</name>
</gene>
<evidence type="ECO:0000259" key="1">
    <source>
        <dbReference type="Pfam" id="PF13946"/>
    </source>
</evidence>
<keyword evidence="3" id="KW-1185">Reference proteome</keyword>
<organism evidence="2 3">
    <name type="scientific">Sphingomonas sediminicola</name>
    <dbReference type="NCBI Taxonomy" id="386874"/>
    <lineage>
        <taxon>Bacteria</taxon>
        <taxon>Pseudomonadati</taxon>
        <taxon>Pseudomonadota</taxon>
        <taxon>Alphaproteobacteria</taxon>
        <taxon>Sphingomonadales</taxon>
        <taxon>Sphingomonadaceae</taxon>
        <taxon>Sphingomonas</taxon>
    </lineage>
</organism>
<dbReference type="Pfam" id="PF13946">
    <property type="entry name" value="DUF4214"/>
    <property type="match status" value="1"/>
</dbReference>
<accession>A0ABX6TB76</accession>
<protein>
    <submittedName>
        <fullName evidence="2">DUF4214 domain-containing protein</fullName>
    </submittedName>
</protein>
<evidence type="ECO:0000313" key="3">
    <source>
        <dbReference type="Proteomes" id="UP000516105"/>
    </source>
</evidence>
<dbReference type="EMBL" id="CP060782">
    <property type="protein sequence ID" value="QNP46498.1"/>
    <property type="molecule type" value="Genomic_DNA"/>
</dbReference>
<dbReference type="RefSeq" id="WP_187709451.1">
    <property type="nucleotide sequence ID" value="NZ_CP060782.1"/>
</dbReference>
<sequence>MSEKRKPGANNLAELLSSWDSEFVEKAYWTLLGRAPDPDGGTHYLNQIRSGVSKLTILLRLSESQEGRAQDHQVDGLDDALRKHRQAIRPFTGGIVRMITGRAGDTGQERTRRAIVNHLAAINPEAGTMTDVDARDRHANFPSASVGARTEFGMVDHLLMRMVRVEASLKRIEDRLKRIPPPKGSEKVARRS</sequence>
<dbReference type="InterPro" id="IPR025282">
    <property type="entry name" value="DUF4214"/>
</dbReference>
<evidence type="ECO:0000313" key="2">
    <source>
        <dbReference type="EMBL" id="QNP46498.1"/>
    </source>
</evidence>
<name>A0ABX6TB76_9SPHN</name>
<reference evidence="2 3" key="1">
    <citation type="submission" date="2020-08" db="EMBL/GenBank/DDBJ databases">
        <title>Genome sequence of Sphingomonas sediminicola KACC 15039T.</title>
        <authorList>
            <person name="Hyun D.-W."/>
            <person name="Bae J.-W."/>
        </authorList>
    </citation>
    <scope>NUCLEOTIDE SEQUENCE [LARGE SCALE GENOMIC DNA]</scope>
    <source>
        <strain evidence="2 3">KACC 15039</strain>
    </source>
</reference>
<proteinExistence type="predicted"/>